<keyword evidence="2" id="KW-0472">Membrane</keyword>
<dbReference type="STRING" id="758803.SAMN05421803_103289"/>
<keyword evidence="4" id="KW-1185">Reference proteome</keyword>
<accession>A0A1M6G638</accession>
<feature type="transmembrane region" description="Helical" evidence="2">
    <location>
        <begin position="30"/>
        <end position="51"/>
    </location>
</feature>
<evidence type="ECO:0000313" key="4">
    <source>
        <dbReference type="Proteomes" id="UP000184452"/>
    </source>
</evidence>
<sequence>MPADHRTPLTGEDQAPPPEEFPEPSRTTPLTWWLTIGAMAVVMALIAALVLSSGEEGPTADPGAVDALAEAAQAAHDDLAPVLAEMEEWLPADGSHPSLEPAQASAVHGWRTAAHGAVAGLAAGEGADPVRAALISSASLLVVVADTYSKAALVEDEDLRMDLLHVAMDVRNEAVVGWSAAASHLDEAALAAGLGHVHVHLPAPEGLGALEPDGTAGARSGHEDRH</sequence>
<dbReference type="EMBL" id="FQZK01000003">
    <property type="protein sequence ID" value="SHJ05404.1"/>
    <property type="molecule type" value="Genomic_DNA"/>
</dbReference>
<organism evidence="3 4">
    <name type="scientific">Nocardiopsis flavescens</name>
    <dbReference type="NCBI Taxonomy" id="758803"/>
    <lineage>
        <taxon>Bacteria</taxon>
        <taxon>Bacillati</taxon>
        <taxon>Actinomycetota</taxon>
        <taxon>Actinomycetes</taxon>
        <taxon>Streptosporangiales</taxon>
        <taxon>Nocardiopsidaceae</taxon>
        <taxon>Nocardiopsis</taxon>
    </lineage>
</organism>
<feature type="region of interest" description="Disordered" evidence="1">
    <location>
        <begin position="1"/>
        <end position="26"/>
    </location>
</feature>
<dbReference type="Proteomes" id="UP000184452">
    <property type="component" value="Unassembled WGS sequence"/>
</dbReference>
<dbReference type="AlphaFoldDB" id="A0A1M6G638"/>
<evidence type="ECO:0000313" key="3">
    <source>
        <dbReference type="EMBL" id="SHJ05404.1"/>
    </source>
</evidence>
<gene>
    <name evidence="3" type="ORF">SAMN05421803_103289</name>
</gene>
<evidence type="ECO:0000256" key="1">
    <source>
        <dbReference type="SAM" id="MobiDB-lite"/>
    </source>
</evidence>
<name>A0A1M6G638_9ACTN</name>
<dbReference type="OrthoDB" id="3690795at2"/>
<keyword evidence="2" id="KW-0812">Transmembrane</keyword>
<keyword evidence="2" id="KW-1133">Transmembrane helix</keyword>
<protein>
    <submittedName>
        <fullName evidence="3">Uncharacterized protein</fullName>
    </submittedName>
</protein>
<evidence type="ECO:0000256" key="2">
    <source>
        <dbReference type="SAM" id="Phobius"/>
    </source>
</evidence>
<dbReference type="RefSeq" id="WP_073377043.1">
    <property type="nucleotide sequence ID" value="NZ_FQZK01000003.1"/>
</dbReference>
<reference evidence="3 4" key="1">
    <citation type="submission" date="2016-11" db="EMBL/GenBank/DDBJ databases">
        <authorList>
            <person name="Jaros S."/>
            <person name="Januszkiewicz K."/>
            <person name="Wedrychowicz H."/>
        </authorList>
    </citation>
    <scope>NUCLEOTIDE SEQUENCE [LARGE SCALE GENOMIC DNA]</scope>
    <source>
        <strain evidence="3 4">CGMCC 4.5723</strain>
    </source>
</reference>
<feature type="region of interest" description="Disordered" evidence="1">
    <location>
        <begin position="205"/>
        <end position="226"/>
    </location>
</feature>
<proteinExistence type="predicted"/>